<feature type="region of interest" description="Disordered" evidence="2">
    <location>
        <begin position="159"/>
        <end position="203"/>
    </location>
</feature>
<sequence length="1079" mass="120783">MAVRRSFQTSGDNTPMMRPAERLPLRNLQNETLGLKFSTFSATKPISSIGLKNKGKMAEFQAETQTPALASSIRQRQLAHGCTRDTWSPVGDRGSGLFMGNLESPLPLLNSTLITSILMSVAGTPHVRETNAGVLAPPAENALGTTAGILQELLESQAPGDLADTPIGPQQEQWGPQAPTNMAGTQAGPLQPPGDLAGTQSGPLQEQLRHMGELLLRASKNMVPAVEHHSTSTGTRPVQVTEHGVNTSGLFECKREFSVAEASTSTDSLLSNLAPESLAELSRQDLEQRLFSTLIVVEALCQQVASARAHSQSSGPRPSDLRDKLVQTDHTELSQGMIYRELYVKAVERIQALELDQDHQRRLLQELKNSSITMTAITTQNEEALSTVNEIATIASEDQERISEQMCRMRGLYGRFREALRRKIEESTQLCTQKKNMEQQMEEALRVKEAALAMLEQLRSRHAVQVAELEQSVGSHLELIPVLSSTYQEQVALNEEYVESLQAADELLKETMCDQSRMYEELNKAQRLLQRTWPVMTKLHEKATAALQARNQQQQETNQMQNELEQSTSHLYDAQKQIGDLNLQLTIVTSEMAVLRQRLGELEEERAQAEMRSTKLSATLSSTQASCTYLEQALNAETHRLEVMLGESSQHVEELGRALGERELQLTQAQRHLQELQRQLSNTCEINEFLQTENELSREQVAESEVLVKSHLQGLRERNLECEDLKQELCELQLQRDSLQEELFSTQTKARSMLLDMGEQLALASTEIILLHHKVHTLTSAIKTTLTTQKPESSSKKVNRLPTAPPRHTDGSFVDSIIVAIAVEEAPTSETEECESAGFGSGNSAFTRVPTTTPMKDAEEQSDVLELLSGLGEAVSELVHTVDQLRELRQSQCNELQHTVASLREELHSLAVGHRSQVADLKKQLTDFQAKVEKDAVALQHKAQEEETLRELQKSENKELRRNVSELQNSLQQAQLEVQILKEECSQSAQHMPALEEKIRLQKEVDKLKRNLSETEDSRSKLLERAKRYQVVHETNQRKLERELQVLDQMIETVRKTLSSLPLVVKDCKELEHLVAYLG</sequence>
<name>A0AAD7W9D7_9TELE</name>
<feature type="coiled-coil region" evidence="1">
    <location>
        <begin position="659"/>
        <end position="693"/>
    </location>
</feature>
<dbReference type="AlphaFoldDB" id="A0AAD7W9D7"/>
<dbReference type="PANTHER" id="PTHR15347:SF1">
    <property type="entry name" value="SPERM-ASSOCIATED ANTIGEN 5"/>
    <property type="match status" value="1"/>
</dbReference>
<reference evidence="3" key="1">
    <citation type="journal article" date="2023" name="Science">
        <title>Genome structures resolve the early diversification of teleost fishes.</title>
        <authorList>
            <person name="Parey E."/>
            <person name="Louis A."/>
            <person name="Montfort J."/>
            <person name="Bouchez O."/>
            <person name="Roques C."/>
            <person name="Iampietro C."/>
            <person name="Lluch J."/>
            <person name="Castinel A."/>
            <person name="Donnadieu C."/>
            <person name="Desvignes T."/>
            <person name="Floi Bucao C."/>
            <person name="Jouanno E."/>
            <person name="Wen M."/>
            <person name="Mejri S."/>
            <person name="Dirks R."/>
            <person name="Jansen H."/>
            <person name="Henkel C."/>
            <person name="Chen W.J."/>
            <person name="Zahm M."/>
            <person name="Cabau C."/>
            <person name="Klopp C."/>
            <person name="Thompson A.W."/>
            <person name="Robinson-Rechavi M."/>
            <person name="Braasch I."/>
            <person name="Lecointre G."/>
            <person name="Bobe J."/>
            <person name="Postlethwait J.H."/>
            <person name="Berthelot C."/>
            <person name="Roest Crollius H."/>
            <person name="Guiguen Y."/>
        </authorList>
    </citation>
    <scope>NUCLEOTIDE SEQUENCE</scope>
    <source>
        <strain evidence="3">NC1722</strain>
    </source>
</reference>
<proteinExistence type="predicted"/>
<evidence type="ECO:0000313" key="4">
    <source>
        <dbReference type="Proteomes" id="UP001221898"/>
    </source>
</evidence>
<dbReference type="InterPro" id="IPR028728">
    <property type="entry name" value="Astrin"/>
</dbReference>
<dbReference type="GO" id="GO:0051988">
    <property type="term" value="P:regulation of attachment of spindle microtubules to kinetochore"/>
    <property type="evidence" value="ECO:0007669"/>
    <property type="project" value="InterPro"/>
</dbReference>
<feature type="coiled-coil region" evidence="1">
    <location>
        <begin position="543"/>
        <end position="619"/>
    </location>
</feature>
<dbReference type="GO" id="GO:0051301">
    <property type="term" value="P:cell division"/>
    <property type="evidence" value="ECO:0007669"/>
    <property type="project" value="InterPro"/>
</dbReference>
<dbReference type="SUPFAM" id="SSF57997">
    <property type="entry name" value="Tropomyosin"/>
    <property type="match status" value="1"/>
</dbReference>
<keyword evidence="4" id="KW-1185">Reference proteome</keyword>
<feature type="compositionally biased region" description="Polar residues" evidence="2">
    <location>
        <begin position="168"/>
        <end position="184"/>
    </location>
</feature>
<comment type="caution">
    <text evidence="3">The sequence shown here is derived from an EMBL/GenBank/DDBJ whole genome shotgun (WGS) entry which is preliminary data.</text>
</comment>
<feature type="region of interest" description="Disordered" evidence="2">
    <location>
        <begin position="786"/>
        <end position="809"/>
    </location>
</feature>
<organism evidence="3 4">
    <name type="scientific">Aldrovandia affinis</name>
    <dbReference type="NCBI Taxonomy" id="143900"/>
    <lineage>
        <taxon>Eukaryota</taxon>
        <taxon>Metazoa</taxon>
        <taxon>Chordata</taxon>
        <taxon>Craniata</taxon>
        <taxon>Vertebrata</taxon>
        <taxon>Euteleostomi</taxon>
        <taxon>Actinopterygii</taxon>
        <taxon>Neopterygii</taxon>
        <taxon>Teleostei</taxon>
        <taxon>Notacanthiformes</taxon>
        <taxon>Halosauridae</taxon>
        <taxon>Aldrovandia</taxon>
    </lineage>
</organism>
<gene>
    <name evidence="3" type="ORF">AAFF_G00135360</name>
</gene>
<evidence type="ECO:0008006" key="5">
    <source>
        <dbReference type="Google" id="ProtNLM"/>
    </source>
</evidence>
<evidence type="ECO:0000256" key="1">
    <source>
        <dbReference type="SAM" id="Coils"/>
    </source>
</evidence>
<dbReference type="PANTHER" id="PTHR15347">
    <property type="entry name" value="SPERM-ASSOCIATED ANTIGEN 5"/>
    <property type="match status" value="1"/>
</dbReference>
<evidence type="ECO:0000256" key="2">
    <source>
        <dbReference type="SAM" id="MobiDB-lite"/>
    </source>
</evidence>
<evidence type="ECO:0000313" key="3">
    <source>
        <dbReference type="EMBL" id="KAJ8388275.1"/>
    </source>
</evidence>
<keyword evidence="1" id="KW-0175">Coiled coil</keyword>
<protein>
    <recommendedName>
        <fullName evidence="5">Sperm-associated antigen 5</fullName>
    </recommendedName>
</protein>
<dbReference type="Proteomes" id="UP001221898">
    <property type="component" value="Unassembled WGS sequence"/>
</dbReference>
<feature type="coiled-coil region" evidence="1">
    <location>
        <begin position="938"/>
        <end position="1057"/>
    </location>
</feature>
<dbReference type="EMBL" id="JAINUG010000197">
    <property type="protein sequence ID" value="KAJ8388275.1"/>
    <property type="molecule type" value="Genomic_DNA"/>
</dbReference>
<feature type="coiled-coil region" evidence="1">
    <location>
        <begin position="434"/>
        <end position="461"/>
    </location>
</feature>
<accession>A0AAD7W9D7</accession>